<dbReference type="InterPro" id="IPR051907">
    <property type="entry name" value="DoxX-like_oxidoreductase"/>
</dbReference>
<feature type="transmembrane region" description="Helical" evidence="7">
    <location>
        <begin position="63"/>
        <end position="80"/>
    </location>
</feature>
<dbReference type="Proteomes" id="UP000177594">
    <property type="component" value="Unassembled WGS sequence"/>
</dbReference>
<dbReference type="InterPro" id="IPR032808">
    <property type="entry name" value="DoxX"/>
</dbReference>
<keyword evidence="6 7" id="KW-0472">Membrane</keyword>
<comment type="similarity">
    <text evidence="2">Belongs to the DoxX family.</text>
</comment>
<keyword evidence="4 7" id="KW-0812">Transmembrane</keyword>
<dbReference type="Pfam" id="PF07681">
    <property type="entry name" value="DoxX"/>
    <property type="match status" value="1"/>
</dbReference>
<dbReference type="EMBL" id="MGIZ01000033">
    <property type="protein sequence ID" value="OGM98713.1"/>
    <property type="molecule type" value="Genomic_DNA"/>
</dbReference>
<proteinExistence type="inferred from homology"/>
<name>A0A1F8ECY2_9BACT</name>
<evidence type="ECO:0000256" key="7">
    <source>
        <dbReference type="SAM" id="Phobius"/>
    </source>
</evidence>
<evidence type="ECO:0000313" key="9">
    <source>
        <dbReference type="Proteomes" id="UP000177594"/>
    </source>
</evidence>
<evidence type="ECO:0000256" key="3">
    <source>
        <dbReference type="ARBA" id="ARBA00022475"/>
    </source>
</evidence>
<organism evidence="8 9">
    <name type="scientific">Candidatus Yanofskybacteria bacterium RIFCSPHIGHO2_01_FULL_39_8b</name>
    <dbReference type="NCBI Taxonomy" id="1802659"/>
    <lineage>
        <taxon>Bacteria</taxon>
        <taxon>Candidatus Yanofskyibacteriota</taxon>
    </lineage>
</organism>
<evidence type="ECO:0000313" key="8">
    <source>
        <dbReference type="EMBL" id="OGM98713.1"/>
    </source>
</evidence>
<evidence type="ECO:0008006" key="10">
    <source>
        <dbReference type="Google" id="ProtNLM"/>
    </source>
</evidence>
<dbReference type="PANTHER" id="PTHR33452:SF1">
    <property type="entry name" value="INNER MEMBRANE PROTEIN YPHA-RELATED"/>
    <property type="match status" value="1"/>
</dbReference>
<comment type="subcellular location">
    <subcellularLocation>
        <location evidence="1">Cell membrane</location>
        <topology evidence="1">Multi-pass membrane protein</topology>
    </subcellularLocation>
</comment>
<gene>
    <name evidence="8" type="ORF">A2817_02325</name>
</gene>
<protein>
    <recommendedName>
        <fullName evidence="10">DoxX family protein</fullName>
    </recommendedName>
</protein>
<feature type="transmembrane region" description="Helical" evidence="7">
    <location>
        <begin position="6"/>
        <end position="24"/>
    </location>
</feature>
<sequence length="112" mass="12365">MYSGLFLLRLAVGVIFIYHAIPKLRDPQKMASGAGWTNLQVLGLGIIEFMGAVSLIGGVSTRFSALVLAIVMVGAMYHKIKKWHVPFMSAGSTGWEFDFLLFCANLTIYLKH</sequence>
<evidence type="ECO:0000256" key="5">
    <source>
        <dbReference type="ARBA" id="ARBA00022989"/>
    </source>
</evidence>
<dbReference type="GO" id="GO:0005886">
    <property type="term" value="C:plasma membrane"/>
    <property type="evidence" value="ECO:0007669"/>
    <property type="project" value="UniProtKB-SubCell"/>
</dbReference>
<evidence type="ECO:0000256" key="4">
    <source>
        <dbReference type="ARBA" id="ARBA00022692"/>
    </source>
</evidence>
<dbReference type="PANTHER" id="PTHR33452">
    <property type="entry name" value="OXIDOREDUCTASE CATD-RELATED"/>
    <property type="match status" value="1"/>
</dbReference>
<comment type="caution">
    <text evidence="8">The sequence shown here is derived from an EMBL/GenBank/DDBJ whole genome shotgun (WGS) entry which is preliminary data.</text>
</comment>
<evidence type="ECO:0000256" key="2">
    <source>
        <dbReference type="ARBA" id="ARBA00006679"/>
    </source>
</evidence>
<accession>A0A1F8ECY2</accession>
<evidence type="ECO:0000256" key="6">
    <source>
        <dbReference type="ARBA" id="ARBA00023136"/>
    </source>
</evidence>
<keyword evidence="5 7" id="KW-1133">Transmembrane helix</keyword>
<reference evidence="8 9" key="1">
    <citation type="journal article" date="2016" name="Nat. Commun.">
        <title>Thousands of microbial genomes shed light on interconnected biogeochemical processes in an aquifer system.</title>
        <authorList>
            <person name="Anantharaman K."/>
            <person name="Brown C.T."/>
            <person name="Hug L.A."/>
            <person name="Sharon I."/>
            <person name="Castelle C.J."/>
            <person name="Probst A.J."/>
            <person name="Thomas B.C."/>
            <person name="Singh A."/>
            <person name="Wilkins M.J."/>
            <person name="Karaoz U."/>
            <person name="Brodie E.L."/>
            <person name="Williams K.H."/>
            <person name="Hubbard S.S."/>
            <person name="Banfield J.F."/>
        </authorList>
    </citation>
    <scope>NUCLEOTIDE SEQUENCE [LARGE SCALE GENOMIC DNA]</scope>
</reference>
<dbReference type="AlphaFoldDB" id="A0A1F8ECY2"/>
<keyword evidence="3" id="KW-1003">Cell membrane</keyword>
<evidence type="ECO:0000256" key="1">
    <source>
        <dbReference type="ARBA" id="ARBA00004651"/>
    </source>
</evidence>